<comment type="pathway">
    <text evidence="2">Cofactor biosynthesis; 7,8-dihydroneopterin triphosphate biosynthesis; 7,8-dihydroneopterin triphosphate from GTP: step 1/1.</text>
</comment>
<dbReference type="PATRIC" id="fig|1280954.3.peg.2835"/>
<dbReference type="UniPathway" id="UPA00848">
    <property type="reaction ID" value="UER00151"/>
</dbReference>
<evidence type="ECO:0000256" key="4">
    <source>
        <dbReference type="ARBA" id="ARBA00012715"/>
    </source>
</evidence>
<dbReference type="GO" id="GO:0005525">
    <property type="term" value="F:GTP binding"/>
    <property type="evidence" value="ECO:0007669"/>
    <property type="project" value="UniProtKB-KW"/>
</dbReference>
<dbReference type="GO" id="GO:0046654">
    <property type="term" value="P:tetrahydrofolate biosynthetic process"/>
    <property type="evidence" value="ECO:0007669"/>
    <property type="project" value="InterPro"/>
</dbReference>
<comment type="catalytic activity">
    <reaction evidence="1">
        <text>GTP + H2O = 7,8-dihydroneopterin 3'-triphosphate + formate + H(+)</text>
        <dbReference type="Rhea" id="RHEA:17473"/>
        <dbReference type="ChEBI" id="CHEBI:15377"/>
        <dbReference type="ChEBI" id="CHEBI:15378"/>
        <dbReference type="ChEBI" id="CHEBI:15740"/>
        <dbReference type="ChEBI" id="CHEBI:37565"/>
        <dbReference type="ChEBI" id="CHEBI:58462"/>
        <dbReference type="EC" id="3.5.4.16"/>
    </reaction>
</comment>
<keyword evidence="7" id="KW-0547">Nucleotide-binding</keyword>
<dbReference type="Gene3D" id="3.30.1130.10">
    <property type="match status" value="1"/>
</dbReference>
<keyword evidence="10" id="KW-1185">Reference proteome</keyword>
<evidence type="ECO:0000313" key="10">
    <source>
        <dbReference type="Proteomes" id="UP000027100"/>
    </source>
</evidence>
<sequence>MSHSDDCTVISCRIRKRIETSGKRFFANDNISEFIQEGELDGLVDEVARKLRDVLVSLVIDVDKDHNTAQTAERVARMYVQEVFRGRYAPRPSLTEFPNAEALNELMIVGPITVRSACSHHLCPIMGRVWIGILPNSGSNLFGLSKYARIADWIMARPQIQEEAIVRLADTLSDAIAPDGIAVVMQADHFCMHWRGVKDDRTHMTNSVMRGAFLNDATLRREFLSLIRLESP</sequence>
<dbReference type="PANTHER" id="PTHR11109">
    <property type="entry name" value="GTP CYCLOHYDROLASE I"/>
    <property type="match status" value="1"/>
</dbReference>
<evidence type="ECO:0000256" key="3">
    <source>
        <dbReference type="ARBA" id="ARBA00011857"/>
    </source>
</evidence>
<dbReference type="Pfam" id="PF01227">
    <property type="entry name" value="GTP_cyclohydroI"/>
    <property type="match status" value="1"/>
</dbReference>
<dbReference type="GO" id="GO:0005737">
    <property type="term" value="C:cytoplasm"/>
    <property type="evidence" value="ECO:0007669"/>
    <property type="project" value="TreeGrafter"/>
</dbReference>
<gene>
    <name evidence="9" type="ORF">HPO_13997</name>
</gene>
<dbReference type="STRING" id="1280954.HPO_13997"/>
<dbReference type="Gene3D" id="1.10.286.10">
    <property type="match status" value="1"/>
</dbReference>
<feature type="domain" description="GTP cyclohydrolase I" evidence="8">
    <location>
        <begin position="50"/>
        <end position="228"/>
    </location>
</feature>
<dbReference type="GO" id="GO:0006730">
    <property type="term" value="P:one-carbon metabolic process"/>
    <property type="evidence" value="ECO:0007669"/>
    <property type="project" value="UniProtKB-KW"/>
</dbReference>
<dbReference type="OrthoDB" id="9801207at2"/>
<keyword evidence="5" id="KW-0554">One-carbon metabolism</keyword>
<evidence type="ECO:0000256" key="7">
    <source>
        <dbReference type="ARBA" id="ARBA00023134"/>
    </source>
</evidence>
<protein>
    <recommendedName>
        <fullName evidence="4">GTP cyclohydrolase I</fullName>
        <ecNumber evidence="4">3.5.4.16</ecNumber>
    </recommendedName>
</protein>
<dbReference type="EC" id="3.5.4.16" evidence="4"/>
<name>A0A062VGD2_9PROT</name>
<keyword evidence="6 9" id="KW-0378">Hydrolase</keyword>
<dbReference type="eggNOG" id="COG0302">
    <property type="taxonomic scope" value="Bacteria"/>
</dbReference>
<evidence type="ECO:0000256" key="1">
    <source>
        <dbReference type="ARBA" id="ARBA00001052"/>
    </source>
</evidence>
<dbReference type="SUPFAM" id="SSF55620">
    <property type="entry name" value="Tetrahydrobiopterin biosynthesis enzymes-like"/>
    <property type="match status" value="1"/>
</dbReference>
<dbReference type="InterPro" id="IPR020602">
    <property type="entry name" value="GTP_CycHdrlase_I_dom"/>
</dbReference>
<dbReference type="Proteomes" id="UP000027100">
    <property type="component" value="Unassembled WGS sequence"/>
</dbReference>
<reference evidence="9 10" key="1">
    <citation type="journal article" date="2014" name="Antonie Van Leeuwenhoek">
        <title>Hyphomonas beringensis sp. nov. and Hyphomonas chukchiensis sp. nov., isolated from surface seawater of the Bering Sea and Chukchi Sea.</title>
        <authorList>
            <person name="Li C."/>
            <person name="Lai Q."/>
            <person name="Li G."/>
            <person name="Dong C."/>
            <person name="Wang J."/>
            <person name="Liao Y."/>
            <person name="Shao Z."/>
        </authorList>
    </citation>
    <scope>NUCLEOTIDE SEQUENCE [LARGE SCALE GENOMIC DNA]</scope>
    <source>
        <strain evidence="9 10">PS728</strain>
    </source>
</reference>
<dbReference type="GO" id="GO:0003934">
    <property type="term" value="F:GTP cyclohydrolase I activity"/>
    <property type="evidence" value="ECO:0007669"/>
    <property type="project" value="UniProtKB-EC"/>
</dbReference>
<evidence type="ECO:0000256" key="6">
    <source>
        <dbReference type="ARBA" id="ARBA00022801"/>
    </source>
</evidence>
<evidence type="ECO:0000313" key="9">
    <source>
        <dbReference type="EMBL" id="KCZ97611.1"/>
    </source>
</evidence>
<dbReference type="EMBL" id="ARYM01000017">
    <property type="protein sequence ID" value="KCZ97611.1"/>
    <property type="molecule type" value="Genomic_DNA"/>
</dbReference>
<accession>A0A062VGD2</accession>
<comment type="caution">
    <text evidence="9">The sequence shown here is derived from an EMBL/GenBank/DDBJ whole genome shotgun (WGS) entry which is preliminary data.</text>
</comment>
<evidence type="ECO:0000259" key="8">
    <source>
        <dbReference type="Pfam" id="PF01227"/>
    </source>
</evidence>
<evidence type="ECO:0000256" key="5">
    <source>
        <dbReference type="ARBA" id="ARBA00022563"/>
    </source>
</evidence>
<dbReference type="InterPro" id="IPR043133">
    <property type="entry name" value="GTP-CH-I_C/QueF"/>
</dbReference>
<dbReference type="InterPro" id="IPR043134">
    <property type="entry name" value="GTP-CH-I_N"/>
</dbReference>
<keyword evidence="7" id="KW-0342">GTP-binding</keyword>
<dbReference type="GO" id="GO:0006729">
    <property type="term" value="P:tetrahydrobiopterin biosynthetic process"/>
    <property type="evidence" value="ECO:0007669"/>
    <property type="project" value="TreeGrafter"/>
</dbReference>
<comment type="subunit">
    <text evidence="3">Toroid-shaped homodecamer, composed of two pentamers of five dimers.</text>
</comment>
<dbReference type="GO" id="GO:0008270">
    <property type="term" value="F:zinc ion binding"/>
    <property type="evidence" value="ECO:0007669"/>
    <property type="project" value="TreeGrafter"/>
</dbReference>
<evidence type="ECO:0000256" key="2">
    <source>
        <dbReference type="ARBA" id="ARBA00005080"/>
    </source>
</evidence>
<dbReference type="RefSeq" id="WP_035600086.1">
    <property type="nucleotide sequence ID" value="NZ_ARYM01000017.1"/>
</dbReference>
<proteinExistence type="predicted"/>
<dbReference type="InterPro" id="IPR001474">
    <property type="entry name" value="GTP_CycHdrlase_I"/>
</dbReference>
<dbReference type="PANTHER" id="PTHR11109:SF7">
    <property type="entry name" value="GTP CYCLOHYDROLASE 1"/>
    <property type="match status" value="1"/>
</dbReference>
<organism evidence="9 10">
    <name type="scientific">Hyphomonas polymorpha PS728</name>
    <dbReference type="NCBI Taxonomy" id="1280954"/>
    <lineage>
        <taxon>Bacteria</taxon>
        <taxon>Pseudomonadati</taxon>
        <taxon>Pseudomonadota</taxon>
        <taxon>Alphaproteobacteria</taxon>
        <taxon>Hyphomonadales</taxon>
        <taxon>Hyphomonadaceae</taxon>
        <taxon>Hyphomonas</taxon>
    </lineage>
</organism>
<dbReference type="AlphaFoldDB" id="A0A062VGD2"/>